<dbReference type="Gene3D" id="3.40.50.300">
    <property type="entry name" value="P-loop containing nucleotide triphosphate hydrolases"/>
    <property type="match status" value="2"/>
</dbReference>
<accession>A0A0D0AXI2</accession>
<dbReference type="OrthoDB" id="3598281at2759"/>
<dbReference type="EMBL" id="KN835359">
    <property type="protein sequence ID" value="KIK39087.1"/>
    <property type="molecule type" value="Genomic_DNA"/>
</dbReference>
<dbReference type="HOGENOM" id="CLU_561524_0_0_1"/>
<dbReference type="Proteomes" id="UP000054485">
    <property type="component" value="Unassembled WGS sequence"/>
</dbReference>
<proteinExistence type="predicted"/>
<feature type="domain" description="Dynamin N-terminal" evidence="2">
    <location>
        <begin position="61"/>
        <end position="285"/>
    </location>
</feature>
<evidence type="ECO:0000259" key="2">
    <source>
        <dbReference type="Pfam" id="PF00350"/>
    </source>
</evidence>
<dbReference type="InterPro" id="IPR027417">
    <property type="entry name" value="P-loop_NTPase"/>
</dbReference>
<evidence type="ECO:0000313" key="4">
    <source>
        <dbReference type="Proteomes" id="UP000054485"/>
    </source>
</evidence>
<dbReference type="Pfam" id="PF00350">
    <property type="entry name" value="Dynamin_N"/>
    <property type="match status" value="1"/>
</dbReference>
<dbReference type="InterPro" id="IPR045063">
    <property type="entry name" value="Dynamin_N"/>
</dbReference>
<evidence type="ECO:0000256" key="1">
    <source>
        <dbReference type="SAM" id="Coils"/>
    </source>
</evidence>
<protein>
    <recommendedName>
        <fullName evidence="2">Dynamin N-terminal domain-containing protein</fullName>
    </recommendedName>
</protein>
<gene>
    <name evidence="3" type="ORF">CY34DRAFT_808673</name>
</gene>
<dbReference type="PANTHER" id="PTHR36681:SF3">
    <property type="entry name" value="NUCLEAR GTPASE, GERMINAL CENTER-ASSOCIATED, TANDEM DUPLICATE 3"/>
    <property type="match status" value="1"/>
</dbReference>
<dbReference type="PANTHER" id="PTHR36681">
    <property type="entry name" value="NUCLEAR GTPASE, GERMINAL CENTER-ASSOCIATED, TANDEM DUPLICATE 3"/>
    <property type="match status" value="1"/>
</dbReference>
<dbReference type="AlphaFoldDB" id="A0A0D0AXI2"/>
<feature type="coiled-coil region" evidence="1">
    <location>
        <begin position="336"/>
        <end position="363"/>
    </location>
</feature>
<dbReference type="SUPFAM" id="SSF52540">
    <property type="entry name" value="P-loop containing nucleoside triphosphate hydrolases"/>
    <property type="match status" value="1"/>
</dbReference>
<name>A0A0D0AXI2_9AGAM</name>
<sequence>MEVPQPGRVLQNCYDSICDANKKLELELEMVAREHGRDLGLKKWREEAKKLSDSKPRPRKLAFIGRTGVGKSTVINAILGAPVLSTRADVACTSVQTEVIYEALPPSTWRASIKFIKKDEWEYTLSNMLDDLDAHMDGINGDSGPAMDAWETLKEVYPHLRALPFPPPYQNIDVLLEHEVVESKFGTEKQMYGKGFDDLELQLRPYLTSYTKIVEGETPESSVWHLVDSVRIYGAFDVLASRAVTLVDVPGFGDANKTRTKRTEEYIKSAEIVVLVADIKRAADDQVMRDYFVKFLQQRIRIDGSMESLLIVLTGADVRISEDQLHYLDSKQRRVIQEMCQAIDRLNKNLDELEISSADEKTITPHDTASFKEFAERQQRMNQITRQLKIQQTAKNTYVAHQRSARVREAFLQLYRQVYFSISKQVLLQIFLVHCI</sequence>
<keyword evidence="1" id="KW-0175">Coiled coil</keyword>
<keyword evidence="4" id="KW-1185">Reference proteome</keyword>
<reference evidence="4" key="2">
    <citation type="submission" date="2015-01" db="EMBL/GenBank/DDBJ databases">
        <title>Evolutionary Origins and Diversification of the Mycorrhizal Mutualists.</title>
        <authorList>
            <consortium name="DOE Joint Genome Institute"/>
            <consortium name="Mycorrhizal Genomics Consortium"/>
            <person name="Kohler A."/>
            <person name="Kuo A."/>
            <person name="Nagy L.G."/>
            <person name="Floudas D."/>
            <person name="Copeland A."/>
            <person name="Barry K.W."/>
            <person name="Cichocki N."/>
            <person name="Veneault-Fourrey C."/>
            <person name="LaButti K."/>
            <person name="Lindquist E.A."/>
            <person name="Lipzen A."/>
            <person name="Lundell T."/>
            <person name="Morin E."/>
            <person name="Murat C."/>
            <person name="Riley R."/>
            <person name="Ohm R."/>
            <person name="Sun H."/>
            <person name="Tunlid A."/>
            <person name="Henrissat B."/>
            <person name="Grigoriev I.V."/>
            <person name="Hibbett D.S."/>
            <person name="Martin F."/>
        </authorList>
    </citation>
    <scope>NUCLEOTIDE SEQUENCE [LARGE SCALE GENOMIC DNA]</scope>
    <source>
        <strain evidence="4">UH-Slu-Lm8-n1</strain>
    </source>
</reference>
<dbReference type="InParanoid" id="A0A0D0AXI2"/>
<reference evidence="3 4" key="1">
    <citation type="submission" date="2014-04" db="EMBL/GenBank/DDBJ databases">
        <authorList>
            <consortium name="DOE Joint Genome Institute"/>
            <person name="Kuo A."/>
            <person name="Ruytinx J."/>
            <person name="Rineau F."/>
            <person name="Colpaert J."/>
            <person name="Kohler A."/>
            <person name="Nagy L.G."/>
            <person name="Floudas D."/>
            <person name="Copeland A."/>
            <person name="Barry K.W."/>
            <person name="Cichocki N."/>
            <person name="Veneault-Fourrey C."/>
            <person name="LaButti K."/>
            <person name="Lindquist E.A."/>
            <person name="Lipzen A."/>
            <person name="Lundell T."/>
            <person name="Morin E."/>
            <person name="Murat C."/>
            <person name="Sun H."/>
            <person name="Tunlid A."/>
            <person name="Henrissat B."/>
            <person name="Grigoriev I.V."/>
            <person name="Hibbett D.S."/>
            <person name="Martin F."/>
            <person name="Nordberg H.P."/>
            <person name="Cantor M.N."/>
            <person name="Hua S.X."/>
        </authorList>
    </citation>
    <scope>NUCLEOTIDE SEQUENCE [LARGE SCALE GENOMIC DNA]</scope>
    <source>
        <strain evidence="3 4">UH-Slu-Lm8-n1</strain>
    </source>
</reference>
<evidence type="ECO:0000313" key="3">
    <source>
        <dbReference type="EMBL" id="KIK39087.1"/>
    </source>
</evidence>
<organism evidence="3 4">
    <name type="scientific">Suillus luteus UH-Slu-Lm8-n1</name>
    <dbReference type="NCBI Taxonomy" id="930992"/>
    <lineage>
        <taxon>Eukaryota</taxon>
        <taxon>Fungi</taxon>
        <taxon>Dikarya</taxon>
        <taxon>Basidiomycota</taxon>
        <taxon>Agaricomycotina</taxon>
        <taxon>Agaricomycetes</taxon>
        <taxon>Agaricomycetidae</taxon>
        <taxon>Boletales</taxon>
        <taxon>Suillineae</taxon>
        <taxon>Suillaceae</taxon>
        <taxon>Suillus</taxon>
    </lineage>
</organism>